<protein>
    <recommendedName>
        <fullName evidence="3">Cell envelope-related transcriptional attenuator domain-containing protein</fullName>
    </recommendedName>
</protein>
<evidence type="ECO:0000259" key="3">
    <source>
        <dbReference type="Pfam" id="PF03816"/>
    </source>
</evidence>
<reference evidence="4" key="1">
    <citation type="submission" date="2022-07" db="EMBL/GenBank/DDBJ databases">
        <title>Complete Genome Sequence of the Radioresistant Bacterium Deinococcus aetherius ST0316, Isolated from the Air Dust collected in Lower Stratosphere above Japan.</title>
        <authorList>
            <person name="Satoh K."/>
            <person name="Hagiwara K."/>
            <person name="Katsumata K."/>
            <person name="Kubo A."/>
            <person name="Yokobori S."/>
            <person name="Yamagishi A."/>
            <person name="Oono Y."/>
            <person name="Narumi I."/>
        </authorList>
    </citation>
    <scope>NUCLEOTIDE SEQUENCE</scope>
    <source>
        <strain evidence="4">ST0316</strain>
        <plasmid evidence="4">pDAETH-1</plasmid>
    </source>
</reference>
<dbReference type="RefSeq" id="WP_264777984.1">
    <property type="nucleotide sequence ID" value="NZ_AP026561.1"/>
</dbReference>
<feature type="domain" description="Cell envelope-related transcriptional attenuator" evidence="3">
    <location>
        <begin position="237"/>
        <end position="378"/>
    </location>
</feature>
<feature type="compositionally biased region" description="Low complexity" evidence="2">
    <location>
        <begin position="158"/>
        <end position="186"/>
    </location>
</feature>
<feature type="compositionally biased region" description="Low complexity" evidence="2">
    <location>
        <begin position="85"/>
        <end position="113"/>
    </location>
</feature>
<keyword evidence="5" id="KW-1185">Reference proteome</keyword>
<keyword evidence="4" id="KW-0614">Plasmid</keyword>
<feature type="region of interest" description="Disordered" evidence="2">
    <location>
        <begin position="43"/>
        <end position="214"/>
    </location>
</feature>
<name>A0ABM8AI75_9DEIO</name>
<comment type="similarity">
    <text evidence="1">Belongs to the LytR/CpsA/Psr (LCP) family.</text>
</comment>
<dbReference type="EMBL" id="AP026561">
    <property type="protein sequence ID" value="BDP43505.1"/>
    <property type="molecule type" value="Genomic_DNA"/>
</dbReference>
<dbReference type="InterPro" id="IPR050922">
    <property type="entry name" value="LytR/CpsA/Psr_CW_biosynth"/>
</dbReference>
<geneLocation type="plasmid" evidence="4 5">
    <name>pDAETH-1</name>
</geneLocation>
<sequence length="456" mass="49653">MRRWLPWALLLLVVLGGVGGYLYREKRETGEIARAVWQELPGRGDPEEAEAEPLFQDLKPEKLGAGQAQEPPVTPTPAPTPAEQPGPVQQPTVTPAVPQATEAPPQSPSQAPRRPSETPASSPPARTAGAATIPARQAPEAAQTAGRPQPTPNAGTKAAGPAPVEPSVAAVPQPAEPPAQGSAPDSRPAPRPEAPAARVPARTVGQNDGGSMRPNPFSNNVHILLIANDQEKIGEGRADSIMLVTLNPDRRVVTLLSIPRDTRLSIPGHGLDKVNHAYRFGGAALLNRTLQRFLGFPFQYYAEISYGGFRNMIDQVGGVDVQVPFSFDYEGYHFGKGPMHLDGKTALAYSRMRKLDPRGAFGREDRHQQIVRALMLRLNDIPLNDTVRLNDFARQLIPFVRTDLGPRIIVNLRRAHPYTDRLPVKLGVRGHGQMIGGIYYFIVSDAERRRLHLALR</sequence>
<dbReference type="Gene3D" id="3.40.630.190">
    <property type="entry name" value="LCP protein"/>
    <property type="match status" value="1"/>
</dbReference>
<dbReference type="InterPro" id="IPR004474">
    <property type="entry name" value="LytR_CpsA_psr"/>
</dbReference>
<dbReference type="NCBIfam" id="TIGR00350">
    <property type="entry name" value="lytR_cpsA_psr"/>
    <property type="match status" value="1"/>
</dbReference>
<dbReference type="PANTHER" id="PTHR33392:SF6">
    <property type="entry name" value="POLYISOPRENYL-TEICHOIC ACID--PEPTIDOGLYCAN TEICHOIC ACID TRANSFERASE TAGU"/>
    <property type="match status" value="1"/>
</dbReference>
<gene>
    <name evidence="4" type="ORF">DAETH_34740</name>
</gene>
<accession>A0ABM8AI75</accession>
<evidence type="ECO:0000256" key="1">
    <source>
        <dbReference type="ARBA" id="ARBA00006068"/>
    </source>
</evidence>
<dbReference type="Proteomes" id="UP001064971">
    <property type="component" value="Plasmid pDAETH-1"/>
</dbReference>
<dbReference type="PANTHER" id="PTHR33392">
    <property type="entry name" value="POLYISOPRENYL-TEICHOIC ACID--PEPTIDOGLYCAN TEICHOIC ACID TRANSFERASE TAGU"/>
    <property type="match status" value="1"/>
</dbReference>
<evidence type="ECO:0000313" key="4">
    <source>
        <dbReference type="EMBL" id="BDP43505.1"/>
    </source>
</evidence>
<evidence type="ECO:0000313" key="5">
    <source>
        <dbReference type="Proteomes" id="UP001064971"/>
    </source>
</evidence>
<proteinExistence type="inferred from homology"/>
<evidence type="ECO:0000256" key="2">
    <source>
        <dbReference type="SAM" id="MobiDB-lite"/>
    </source>
</evidence>
<organism evidence="4 5">
    <name type="scientific">Deinococcus aetherius</name>
    <dbReference type="NCBI Taxonomy" id="200252"/>
    <lineage>
        <taxon>Bacteria</taxon>
        <taxon>Thermotogati</taxon>
        <taxon>Deinococcota</taxon>
        <taxon>Deinococci</taxon>
        <taxon>Deinococcales</taxon>
        <taxon>Deinococcaceae</taxon>
        <taxon>Deinococcus</taxon>
    </lineage>
</organism>
<dbReference type="Pfam" id="PF03816">
    <property type="entry name" value="LytR_cpsA_psr"/>
    <property type="match status" value="1"/>
</dbReference>
<feature type="compositionally biased region" description="Pro residues" evidence="2">
    <location>
        <begin position="72"/>
        <end position="84"/>
    </location>
</feature>